<evidence type="ECO:0008006" key="4">
    <source>
        <dbReference type="Google" id="ProtNLM"/>
    </source>
</evidence>
<feature type="compositionally biased region" description="Basic and acidic residues" evidence="1">
    <location>
        <begin position="22"/>
        <end position="33"/>
    </location>
</feature>
<reference evidence="2 3" key="1">
    <citation type="submission" date="2015-03" db="EMBL/GenBank/DDBJ databases">
        <authorList>
            <person name="Murphy D."/>
        </authorList>
    </citation>
    <scope>NUCLEOTIDE SEQUENCE [LARGE SCALE GENOMIC DNA]</scope>
    <source>
        <strain evidence="2 3">D16</strain>
    </source>
</reference>
<dbReference type="Proteomes" id="UP000182227">
    <property type="component" value="Unassembled WGS sequence"/>
</dbReference>
<dbReference type="AlphaFoldDB" id="A0A0U1DZP2"/>
<dbReference type="GeneID" id="44295517"/>
<dbReference type="RefSeq" id="WP_085140521.1">
    <property type="nucleotide sequence ID" value="NZ_JACKVA010000008.1"/>
</dbReference>
<organism evidence="2 3">
    <name type="scientific">Mycolicibacterium conceptionense</name>
    <dbReference type="NCBI Taxonomy" id="451644"/>
    <lineage>
        <taxon>Bacteria</taxon>
        <taxon>Bacillati</taxon>
        <taxon>Actinomycetota</taxon>
        <taxon>Actinomycetes</taxon>
        <taxon>Mycobacteriales</taxon>
        <taxon>Mycobacteriaceae</taxon>
        <taxon>Mycolicibacterium</taxon>
    </lineage>
</organism>
<evidence type="ECO:0000313" key="3">
    <source>
        <dbReference type="Proteomes" id="UP000182227"/>
    </source>
</evidence>
<protein>
    <recommendedName>
        <fullName evidence="4">ESX-1 secretion-associated protein</fullName>
    </recommendedName>
</protein>
<gene>
    <name evidence="2" type="ORF">BN970_06656</name>
</gene>
<dbReference type="InterPro" id="IPR036689">
    <property type="entry name" value="ESAT-6-like_sf"/>
</dbReference>
<dbReference type="SUPFAM" id="SSF140453">
    <property type="entry name" value="EsxAB dimer-like"/>
    <property type="match status" value="1"/>
</dbReference>
<name>A0A0U1DZP2_9MYCO</name>
<evidence type="ECO:0000313" key="2">
    <source>
        <dbReference type="EMBL" id="CQD24834.1"/>
    </source>
</evidence>
<dbReference type="GO" id="GO:0009306">
    <property type="term" value="P:protein secretion"/>
    <property type="evidence" value="ECO:0007669"/>
    <property type="project" value="InterPro"/>
</dbReference>
<proteinExistence type="predicted"/>
<feature type="compositionally biased region" description="Basic and acidic residues" evidence="1">
    <location>
        <begin position="77"/>
        <end position="96"/>
    </location>
</feature>
<dbReference type="InterPro" id="IPR022536">
    <property type="entry name" value="EspC"/>
</dbReference>
<evidence type="ECO:0000256" key="1">
    <source>
        <dbReference type="SAM" id="MobiDB-lite"/>
    </source>
</evidence>
<accession>A0A0U1DZP2</accession>
<feature type="region of interest" description="Disordered" evidence="1">
    <location>
        <begin position="22"/>
        <end position="45"/>
    </location>
</feature>
<dbReference type="EMBL" id="CTEF01000007">
    <property type="protein sequence ID" value="CQD24834.1"/>
    <property type="molecule type" value="Genomic_DNA"/>
</dbReference>
<dbReference type="Pfam" id="PF10824">
    <property type="entry name" value="T7SS_ESX_EspC"/>
    <property type="match status" value="1"/>
</dbReference>
<sequence>MPSKSLKVDPIELRMAADHLDGHATEFSTEHQKAHSSASQATLGPGLAGAALPGMLAAWESDGTRFGENFVKHAEGHREAAKAYEGTDRGDAERISDAGSAL</sequence>
<feature type="region of interest" description="Disordered" evidence="1">
    <location>
        <begin position="77"/>
        <end position="102"/>
    </location>
</feature>